<dbReference type="InterPro" id="IPR036661">
    <property type="entry name" value="Luciferase-like_sf"/>
</dbReference>
<organism evidence="2 3">
    <name type="scientific">[Mycobacterium] wendilense</name>
    <dbReference type="NCBI Taxonomy" id="3064284"/>
    <lineage>
        <taxon>Bacteria</taxon>
        <taxon>Bacillati</taxon>
        <taxon>Actinomycetota</taxon>
        <taxon>Actinomycetes</taxon>
        <taxon>Mycobacteriales</taxon>
        <taxon>Mycobacteriaceae</taxon>
        <taxon>Mycolicibacter</taxon>
    </lineage>
</organism>
<protein>
    <recommendedName>
        <fullName evidence="1">Luciferase-like domain-containing protein</fullName>
    </recommendedName>
</protein>
<dbReference type="Proteomes" id="UP001190466">
    <property type="component" value="Chromosome"/>
</dbReference>
<name>A0ABM9MBG0_9MYCO</name>
<dbReference type="EMBL" id="OY726395">
    <property type="protein sequence ID" value="CAJ1581087.1"/>
    <property type="molecule type" value="Genomic_DNA"/>
</dbReference>
<reference evidence="2 3" key="1">
    <citation type="submission" date="2023-08" db="EMBL/GenBank/DDBJ databases">
        <authorList>
            <person name="Folkvardsen B D."/>
            <person name="Norman A."/>
        </authorList>
    </citation>
    <scope>NUCLEOTIDE SEQUENCE [LARGE SCALE GENOMIC DNA]</scope>
    <source>
        <strain evidence="2 3">Mu0050</strain>
    </source>
</reference>
<evidence type="ECO:0000313" key="2">
    <source>
        <dbReference type="EMBL" id="CAJ1581087.1"/>
    </source>
</evidence>
<evidence type="ECO:0000259" key="1">
    <source>
        <dbReference type="Pfam" id="PF00296"/>
    </source>
</evidence>
<evidence type="ECO:0000313" key="3">
    <source>
        <dbReference type="Proteomes" id="UP001190466"/>
    </source>
</evidence>
<dbReference type="SUPFAM" id="SSF51679">
    <property type="entry name" value="Bacterial luciferase-like"/>
    <property type="match status" value="1"/>
</dbReference>
<gene>
    <name evidence="2" type="ORF">MU0050_001365</name>
</gene>
<proteinExistence type="predicted"/>
<dbReference type="InterPro" id="IPR011251">
    <property type="entry name" value="Luciferase-like_dom"/>
</dbReference>
<keyword evidence="3" id="KW-1185">Reference proteome</keyword>
<dbReference type="Gene3D" id="3.20.20.30">
    <property type="entry name" value="Luciferase-like domain"/>
    <property type="match status" value="1"/>
</dbReference>
<accession>A0ABM9MBG0</accession>
<feature type="domain" description="Luciferase-like" evidence="1">
    <location>
        <begin position="6"/>
        <end position="79"/>
    </location>
</feature>
<sequence>MGQPPMRWRDVERYVETVQGLLRGEVVSWDGAAVQLLHSPGLAPERPISVPFVFAADGPKGQAVARRLGSGVFSTRAPIPGFDWSVVLTLGTVLEDDESPESERVLAAAGHAGGVLLHFLHTTGQLPADEEALWLQGYAGIPAERRHLAMHHGHLVHLNEQDKPYVTGTRLAEWGLAKKAGDWVDQFRQVEQRGGTEVAFQPAGPDIRRELEAFAAAFARYRGN</sequence>
<dbReference type="Pfam" id="PF00296">
    <property type="entry name" value="Bac_luciferase"/>
    <property type="match status" value="1"/>
</dbReference>
<dbReference type="RefSeq" id="WP_316515464.1">
    <property type="nucleotide sequence ID" value="NZ_OY726395.1"/>
</dbReference>